<evidence type="ECO:0008006" key="4">
    <source>
        <dbReference type="Google" id="ProtNLM"/>
    </source>
</evidence>
<reference evidence="2 3" key="1">
    <citation type="submission" date="2016-10" db="EMBL/GenBank/DDBJ databases">
        <title>Arsenicibacter rosenii gen. nov., sp. nov., an efficient arsenic-methylating bacterium isolated from an arsenic-contaminated paddy soil.</title>
        <authorList>
            <person name="Huang K."/>
        </authorList>
    </citation>
    <scope>NUCLEOTIDE SEQUENCE [LARGE SCALE GENOMIC DNA]</scope>
    <source>
        <strain evidence="2 3">SM-1</strain>
    </source>
</reference>
<accession>A0A1S2VJM2</accession>
<dbReference type="InterPro" id="IPR021889">
    <property type="entry name" value="DUF3500"/>
</dbReference>
<dbReference type="EMBL" id="MORL01000005">
    <property type="protein sequence ID" value="OIN58977.1"/>
    <property type="molecule type" value="Genomic_DNA"/>
</dbReference>
<dbReference type="AlphaFoldDB" id="A0A1S2VJM2"/>
<dbReference type="OrthoDB" id="581140at2"/>
<protein>
    <recommendedName>
        <fullName evidence="4">DUF3500 domain-containing protein</fullName>
    </recommendedName>
</protein>
<gene>
    <name evidence="2" type="ORF">BLX24_12225</name>
</gene>
<evidence type="ECO:0000256" key="1">
    <source>
        <dbReference type="SAM" id="SignalP"/>
    </source>
</evidence>
<feature type="signal peptide" evidence="1">
    <location>
        <begin position="1"/>
        <end position="22"/>
    </location>
</feature>
<proteinExistence type="predicted"/>
<comment type="caution">
    <text evidence="2">The sequence shown here is derived from an EMBL/GenBank/DDBJ whole genome shotgun (WGS) entry which is preliminary data.</text>
</comment>
<evidence type="ECO:0000313" key="3">
    <source>
        <dbReference type="Proteomes" id="UP000181790"/>
    </source>
</evidence>
<dbReference type="Pfam" id="PF12006">
    <property type="entry name" value="DUF3500"/>
    <property type="match status" value="1"/>
</dbReference>
<feature type="chain" id="PRO_5010346037" description="DUF3500 domain-containing protein" evidence="1">
    <location>
        <begin position="23"/>
        <end position="346"/>
    </location>
</feature>
<name>A0A1S2VJM2_9BACT</name>
<dbReference type="RefSeq" id="WP_071503428.1">
    <property type="nucleotide sequence ID" value="NZ_MORL01000005.1"/>
</dbReference>
<keyword evidence="1" id="KW-0732">Signal</keyword>
<dbReference type="PANTHER" id="PTHR37489:SF1">
    <property type="entry name" value="DUF3500 DOMAIN-CONTAINING PROTEIN"/>
    <property type="match status" value="1"/>
</dbReference>
<organism evidence="2 3">
    <name type="scientific">Arsenicibacter rosenii</name>
    <dbReference type="NCBI Taxonomy" id="1750698"/>
    <lineage>
        <taxon>Bacteria</taxon>
        <taxon>Pseudomonadati</taxon>
        <taxon>Bacteroidota</taxon>
        <taxon>Cytophagia</taxon>
        <taxon>Cytophagales</taxon>
        <taxon>Spirosomataceae</taxon>
        <taxon>Arsenicibacter</taxon>
    </lineage>
</organism>
<evidence type="ECO:0000313" key="2">
    <source>
        <dbReference type="EMBL" id="OIN58977.1"/>
    </source>
</evidence>
<keyword evidence="3" id="KW-1185">Reference proteome</keyword>
<dbReference type="PANTHER" id="PTHR37489">
    <property type="entry name" value="DUF3500 DOMAIN-CONTAINING PROTEIN"/>
    <property type="match status" value="1"/>
</dbReference>
<dbReference type="Proteomes" id="UP000181790">
    <property type="component" value="Unassembled WGS sequence"/>
</dbReference>
<sequence length="346" mass="39383">MKALFISYLLLAVTAVTTLAQKQSSEPTTPVVQQFVHSLNPEQRQLAVLAFDDQERYNWYYVPRDRKGLPLKKMTPEQRTAAMQALQTLLSTTGYQKITAIIDLENVLRVVENRPPNDTYRDPENYYFTVFGDPDQAKMPWSFRIDGHHVALQFSMLNGKLIGFTPAFMGSNPGVVRAEVPQKGTFILQQEADLAYKLLNGLTEEQLKKAVISDKCPGDIVTTNTRKASIDKKEGIAYGELTTAQQKLFLELLTTYLDNYHVTLKNQQLDKLRKSGLDQLVFAWAGDREPGYGPGKGQYYRIHGPTILIEFDNSQNQANHIHSVVRDLTNDFGEDMLRLHYEQQHK</sequence>